<comment type="caution">
    <text evidence="9">The sequence shown here is derived from an EMBL/GenBank/DDBJ whole genome shotgun (WGS) entry which is preliminary data.</text>
</comment>
<feature type="DNA-binding region" description="OmpR/PhoB-type" evidence="6">
    <location>
        <begin position="1"/>
        <end position="93"/>
    </location>
</feature>
<dbReference type="Gene3D" id="1.25.40.10">
    <property type="entry name" value="Tetratricopeptide repeat domain"/>
    <property type="match status" value="3"/>
</dbReference>
<evidence type="ECO:0000256" key="4">
    <source>
        <dbReference type="ARBA" id="ARBA00023163"/>
    </source>
</evidence>
<dbReference type="SMART" id="SM00862">
    <property type="entry name" value="Trans_reg_C"/>
    <property type="match status" value="1"/>
</dbReference>
<dbReference type="InterPro" id="IPR051677">
    <property type="entry name" value="AfsR-DnrI-RedD_regulator"/>
</dbReference>
<dbReference type="RefSeq" id="WP_203922910.1">
    <property type="nucleotide sequence ID" value="NZ_BONZ01000081.1"/>
</dbReference>
<dbReference type="CDD" id="cd15831">
    <property type="entry name" value="BTAD"/>
    <property type="match status" value="1"/>
</dbReference>
<sequence length="1094" mass="117664">MEFRLLGSVELRRGEEPVALSGQRCPALLAALLLRANQTVSLSWLAEAVWERPPASLPSNVRTHVAELRARLREAGDDGSRLASVPGGYRLAVAPDELDVYRFEQLADQAGLAERQGELVGARDLLREAVGLWRGQPLEGLAMGPALVAEVARLRERRLAVAQRYALVRSRLGDQESLVADLRRLTAESPLREGLWVHLIQALHREGSTGEALEAYRQARRVLVDELGIEPGPQLRRLHQEVLATTAPGPPEPPGAPPTSAGDDRRATPPQPAAPESSTARPDSAAPDASAPHGDAVALADADRSAATGAAHQLPPDIAEFTGRETELRDLRAAVPSSGHTGTAPVICAIDGMAGIGKTRVAIHLAHQFLHSGRYGDVQLYVDLRGHAEEPPADAATVLASFLGALGVPDGQIPPDLPARAALYRDRLHGRHSLVLLDNAASEDQVLPLLPASPTGLVLVTSRRVLSLEGARNLSLDVFSDKEAEALFTQILGGDRTGADPAATRTVADLCGRLPLALALAARRLRARPAWTFADLATRLARDGDRLAQIGTATRRVRAVFDLSYQALPDDARRQFRFVGLHPGDDVSVDSTAALTDLPVAVTRELLDFLVDERLLIQAGADRYRLHDLIRIYAAGLAAAEEPETQRRAAVDRLCDWYLRHVSAAADLAYPQVLRLPADDDAPALAAFDDRAQALAWLDTERANLVAAVHRGIGHRPSTSACQLADALRGYLSLRRDPAWVPLAEATLAAAIEDGEPYAKLAAYVNLAQARSYSGEALSAIDRYAEALAISQEIGWRVAESAIHRNLAAVYWQLGRLTDAVDQLQSSSAIDEETGWTVGRAAALGNLATIHFGLGRLTEAARYHQRALDAFRVIGSAADTAMALANLGETYAVLGRHDGAIDLLDEALTLCREVGNRKEEANVLTVLARLHLDRADLSRALDLARAGSARAVDSGDPYNEVAALSTVGAVLHELGRYGEAAEHHDRAYELARRTEDRYGIMRALIGLAAAEDRLGRSEAALRHAREARTMAAETGFRLAEAEALACLAGILMDRDEPAEAAEFGRAALRIAEETGHQRIRDRMADLLRPVSAIG</sequence>
<dbReference type="AlphaFoldDB" id="A0A8J3VV57"/>
<dbReference type="SUPFAM" id="SSF48452">
    <property type="entry name" value="TPR-like"/>
    <property type="match status" value="3"/>
</dbReference>
<dbReference type="GO" id="GO:0000160">
    <property type="term" value="P:phosphorelay signal transduction system"/>
    <property type="evidence" value="ECO:0007669"/>
    <property type="project" value="InterPro"/>
</dbReference>
<keyword evidence="4" id="KW-0804">Transcription</keyword>
<dbReference type="InterPro" id="IPR027417">
    <property type="entry name" value="P-loop_NTPase"/>
</dbReference>
<evidence type="ECO:0000256" key="1">
    <source>
        <dbReference type="ARBA" id="ARBA00005820"/>
    </source>
</evidence>
<comment type="similarity">
    <text evidence="1">Belongs to the AfsR/DnrI/RedD regulatory family.</text>
</comment>
<evidence type="ECO:0000256" key="5">
    <source>
        <dbReference type="PROSITE-ProRule" id="PRU00339"/>
    </source>
</evidence>
<evidence type="ECO:0000313" key="10">
    <source>
        <dbReference type="Proteomes" id="UP000642748"/>
    </source>
</evidence>
<dbReference type="SUPFAM" id="SSF46894">
    <property type="entry name" value="C-terminal effector domain of the bipartite response regulators"/>
    <property type="match status" value="1"/>
</dbReference>
<reference evidence="9" key="1">
    <citation type="submission" date="2021-01" db="EMBL/GenBank/DDBJ databases">
        <title>Whole genome shotgun sequence of Rugosimonospora africana NBRC 104875.</title>
        <authorList>
            <person name="Komaki H."/>
            <person name="Tamura T."/>
        </authorList>
    </citation>
    <scope>NUCLEOTIDE SEQUENCE</scope>
    <source>
        <strain evidence="9">NBRC 104875</strain>
    </source>
</reference>
<dbReference type="InterPro" id="IPR001867">
    <property type="entry name" value="OmpR/PhoB-type_DNA-bd"/>
</dbReference>
<dbReference type="PROSITE" id="PS50005">
    <property type="entry name" value="TPR"/>
    <property type="match status" value="1"/>
</dbReference>
<evidence type="ECO:0000259" key="8">
    <source>
        <dbReference type="PROSITE" id="PS51755"/>
    </source>
</evidence>
<proteinExistence type="inferred from homology"/>
<gene>
    <name evidence="9" type="ORF">Raf01_76230</name>
</gene>
<dbReference type="PANTHER" id="PTHR35807:SF1">
    <property type="entry name" value="TRANSCRIPTIONAL REGULATOR REDD"/>
    <property type="match status" value="1"/>
</dbReference>
<dbReference type="InterPro" id="IPR005158">
    <property type="entry name" value="BTAD"/>
</dbReference>
<dbReference type="Gene3D" id="1.10.10.10">
    <property type="entry name" value="Winged helix-like DNA-binding domain superfamily/Winged helix DNA-binding domain"/>
    <property type="match status" value="1"/>
</dbReference>
<dbReference type="EMBL" id="BONZ01000081">
    <property type="protein sequence ID" value="GIH19451.1"/>
    <property type="molecule type" value="Genomic_DNA"/>
</dbReference>
<feature type="region of interest" description="Disordered" evidence="7">
    <location>
        <begin position="245"/>
        <end position="296"/>
    </location>
</feature>
<organism evidence="9 10">
    <name type="scientific">Rugosimonospora africana</name>
    <dbReference type="NCBI Taxonomy" id="556532"/>
    <lineage>
        <taxon>Bacteria</taxon>
        <taxon>Bacillati</taxon>
        <taxon>Actinomycetota</taxon>
        <taxon>Actinomycetes</taxon>
        <taxon>Micromonosporales</taxon>
        <taxon>Micromonosporaceae</taxon>
        <taxon>Rugosimonospora</taxon>
    </lineage>
</organism>
<dbReference type="PANTHER" id="PTHR35807">
    <property type="entry name" value="TRANSCRIPTIONAL REGULATOR REDD-RELATED"/>
    <property type="match status" value="1"/>
</dbReference>
<dbReference type="Proteomes" id="UP000642748">
    <property type="component" value="Unassembled WGS sequence"/>
</dbReference>
<feature type="domain" description="OmpR/PhoB-type" evidence="8">
    <location>
        <begin position="1"/>
        <end position="93"/>
    </location>
</feature>
<dbReference type="PRINTS" id="PR00364">
    <property type="entry name" value="DISEASERSIST"/>
</dbReference>
<feature type="repeat" description="TPR" evidence="5">
    <location>
        <begin position="881"/>
        <end position="914"/>
    </location>
</feature>
<evidence type="ECO:0000256" key="6">
    <source>
        <dbReference type="PROSITE-ProRule" id="PRU01091"/>
    </source>
</evidence>
<name>A0A8J3VV57_9ACTN</name>
<feature type="compositionally biased region" description="Low complexity" evidence="7">
    <location>
        <begin position="277"/>
        <end position="296"/>
    </location>
</feature>
<keyword evidence="5" id="KW-0802">TPR repeat</keyword>
<dbReference type="SMART" id="SM01043">
    <property type="entry name" value="BTAD"/>
    <property type="match status" value="1"/>
</dbReference>
<dbReference type="PROSITE" id="PS51755">
    <property type="entry name" value="OMPR_PHOB"/>
    <property type="match status" value="1"/>
</dbReference>
<evidence type="ECO:0000256" key="3">
    <source>
        <dbReference type="ARBA" id="ARBA00023125"/>
    </source>
</evidence>
<evidence type="ECO:0000256" key="2">
    <source>
        <dbReference type="ARBA" id="ARBA00023015"/>
    </source>
</evidence>
<protein>
    <submittedName>
        <fullName evidence="9">SARP family transcriptional regulator</fullName>
    </submittedName>
</protein>
<dbReference type="Pfam" id="PF03704">
    <property type="entry name" value="BTAD"/>
    <property type="match status" value="1"/>
</dbReference>
<keyword evidence="2" id="KW-0805">Transcription regulation</keyword>
<dbReference type="Pfam" id="PF13424">
    <property type="entry name" value="TPR_12"/>
    <property type="match status" value="3"/>
</dbReference>
<dbReference type="SMART" id="SM00028">
    <property type="entry name" value="TPR"/>
    <property type="match status" value="8"/>
</dbReference>
<accession>A0A8J3VV57</accession>
<keyword evidence="10" id="KW-1185">Reference proteome</keyword>
<evidence type="ECO:0000256" key="7">
    <source>
        <dbReference type="SAM" id="MobiDB-lite"/>
    </source>
</evidence>
<feature type="compositionally biased region" description="Pro residues" evidence="7">
    <location>
        <begin position="248"/>
        <end position="257"/>
    </location>
</feature>
<dbReference type="InterPro" id="IPR011990">
    <property type="entry name" value="TPR-like_helical_dom_sf"/>
</dbReference>
<dbReference type="GO" id="GO:0006355">
    <property type="term" value="P:regulation of DNA-templated transcription"/>
    <property type="evidence" value="ECO:0007669"/>
    <property type="project" value="InterPro"/>
</dbReference>
<dbReference type="InterPro" id="IPR036388">
    <property type="entry name" value="WH-like_DNA-bd_sf"/>
</dbReference>
<dbReference type="InterPro" id="IPR019734">
    <property type="entry name" value="TPR_rpt"/>
</dbReference>
<dbReference type="GO" id="GO:0003677">
    <property type="term" value="F:DNA binding"/>
    <property type="evidence" value="ECO:0007669"/>
    <property type="project" value="UniProtKB-UniRule"/>
</dbReference>
<keyword evidence="3 6" id="KW-0238">DNA-binding</keyword>
<evidence type="ECO:0000313" key="9">
    <source>
        <dbReference type="EMBL" id="GIH19451.1"/>
    </source>
</evidence>
<dbReference type="SUPFAM" id="SSF52540">
    <property type="entry name" value="P-loop containing nucleoside triphosphate hydrolases"/>
    <property type="match status" value="1"/>
</dbReference>
<dbReference type="Pfam" id="PF00486">
    <property type="entry name" value="Trans_reg_C"/>
    <property type="match status" value="1"/>
</dbReference>
<dbReference type="Gene3D" id="3.40.50.300">
    <property type="entry name" value="P-loop containing nucleotide triphosphate hydrolases"/>
    <property type="match status" value="1"/>
</dbReference>
<dbReference type="InterPro" id="IPR016032">
    <property type="entry name" value="Sig_transdc_resp-reg_C-effctor"/>
</dbReference>